<feature type="compositionally biased region" description="Acidic residues" evidence="1">
    <location>
        <begin position="67"/>
        <end position="77"/>
    </location>
</feature>
<gene>
    <name evidence="2" type="ORF">QE152_g13692</name>
</gene>
<proteinExistence type="predicted"/>
<evidence type="ECO:0000313" key="3">
    <source>
        <dbReference type="Proteomes" id="UP001458880"/>
    </source>
</evidence>
<evidence type="ECO:0000256" key="1">
    <source>
        <dbReference type="SAM" id="MobiDB-lite"/>
    </source>
</evidence>
<sequence length="77" mass="8953">MRFRLADVKQLCEEFFRDFPVTEWAKRCPHARKYEEEFLKREGNIDAVVDEFIINLGDDSSGHSSSDESDEFSSDCA</sequence>
<evidence type="ECO:0000313" key="2">
    <source>
        <dbReference type="EMBL" id="KAK9731385.1"/>
    </source>
</evidence>
<dbReference type="AlphaFoldDB" id="A0AAW1LCS0"/>
<organism evidence="2 3">
    <name type="scientific">Popillia japonica</name>
    <name type="common">Japanese beetle</name>
    <dbReference type="NCBI Taxonomy" id="7064"/>
    <lineage>
        <taxon>Eukaryota</taxon>
        <taxon>Metazoa</taxon>
        <taxon>Ecdysozoa</taxon>
        <taxon>Arthropoda</taxon>
        <taxon>Hexapoda</taxon>
        <taxon>Insecta</taxon>
        <taxon>Pterygota</taxon>
        <taxon>Neoptera</taxon>
        <taxon>Endopterygota</taxon>
        <taxon>Coleoptera</taxon>
        <taxon>Polyphaga</taxon>
        <taxon>Scarabaeiformia</taxon>
        <taxon>Scarabaeidae</taxon>
        <taxon>Rutelinae</taxon>
        <taxon>Popillia</taxon>
    </lineage>
</organism>
<dbReference type="EMBL" id="JASPKY010000133">
    <property type="protein sequence ID" value="KAK9731385.1"/>
    <property type="molecule type" value="Genomic_DNA"/>
</dbReference>
<protein>
    <submittedName>
        <fullName evidence="2">Uncharacterized protein</fullName>
    </submittedName>
</protein>
<accession>A0AAW1LCS0</accession>
<keyword evidence="3" id="KW-1185">Reference proteome</keyword>
<reference evidence="2 3" key="1">
    <citation type="journal article" date="2024" name="BMC Genomics">
        <title>De novo assembly and annotation of Popillia japonica's genome with initial clues to its potential as an invasive pest.</title>
        <authorList>
            <person name="Cucini C."/>
            <person name="Boschi S."/>
            <person name="Funari R."/>
            <person name="Cardaioli E."/>
            <person name="Iannotti N."/>
            <person name="Marturano G."/>
            <person name="Paoli F."/>
            <person name="Bruttini M."/>
            <person name="Carapelli A."/>
            <person name="Frati F."/>
            <person name="Nardi F."/>
        </authorList>
    </citation>
    <scope>NUCLEOTIDE SEQUENCE [LARGE SCALE GENOMIC DNA]</scope>
    <source>
        <strain evidence="2">DMR45628</strain>
    </source>
</reference>
<name>A0AAW1LCS0_POPJA</name>
<comment type="caution">
    <text evidence="2">The sequence shown here is derived from an EMBL/GenBank/DDBJ whole genome shotgun (WGS) entry which is preliminary data.</text>
</comment>
<dbReference type="Proteomes" id="UP001458880">
    <property type="component" value="Unassembled WGS sequence"/>
</dbReference>
<feature type="region of interest" description="Disordered" evidence="1">
    <location>
        <begin position="57"/>
        <end position="77"/>
    </location>
</feature>